<dbReference type="Pfam" id="PF04074">
    <property type="entry name" value="DUF386"/>
    <property type="match status" value="1"/>
</dbReference>
<organism evidence="1 2">
    <name type="scientific">Anseongella ginsenosidimutans</name>
    <dbReference type="NCBI Taxonomy" id="496056"/>
    <lineage>
        <taxon>Bacteria</taxon>
        <taxon>Pseudomonadati</taxon>
        <taxon>Bacteroidota</taxon>
        <taxon>Sphingobacteriia</taxon>
        <taxon>Sphingobacteriales</taxon>
        <taxon>Sphingobacteriaceae</taxon>
        <taxon>Anseongella</taxon>
    </lineage>
</organism>
<dbReference type="NCBIfam" id="TIGR00022">
    <property type="entry name" value="YhcH/YjgK/YiaL family protein"/>
    <property type="match status" value="1"/>
</dbReference>
<dbReference type="Proteomes" id="UP000295807">
    <property type="component" value="Unassembled WGS sequence"/>
</dbReference>
<proteinExistence type="predicted"/>
<name>A0A4R3KLS4_9SPHI</name>
<dbReference type="Gene3D" id="2.60.120.370">
    <property type="entry name" value="YhcH/YjgK/YiaL"/>
    <property type="match status" value="1"/>
</dbReference>
<dbReference type="OrthoDB" id="9792756at2"/>
<evidence type="ECO:0000313" key="1">
    <source>
        <dbReference type="EMBL" id="TCS84832.1"/>
    </source>
</evidence>
<dbReference type="PANTHER" id="PTHR34986">
    <property type="entry name" value="EVOLVED BETA-GALACTOSIDASE SUBUNIT BETA"/>
    <property type="match status" value="1"/>
</dbReference>
<dbReference type="RefSeq" id="WP_132130590.1">
    <property type="nucleotide sequence ID" value="NZ_CP042432.1"/>
</dbReference>
<keyword evidence="2" id="KW-1185">Reference proteome</keyword>
<dbReference type="GO" id="GO:0005829">
    <property type="term" value="C:cytosol"/>
    <property type="evidence" value="ECO:0007669"/>
    <property type="project" value="TreeGrafter"/>
</dbReference>
<reference evidence="1 2" key="1">
    <citation type="submission" date="2019-03" db="EMBL/GenBank/DDBJ databases">
        <title>Genomic Encyclopedia of Type Strains, Phase IV (KMG-IV): sequencing the most valuable type-strain genomes for metagenomic binning, comparative biology and taxonomic classification.</title>
        <authorList>
            <person name="Goeker M."/>
        </authorList>
    </citation>
    <scope>NUCLEOTIDE SEQUENCE [LARGE SCALE GENOMIC DNA]</scope>
    <source>
        <strain evidence="1 2">DSM 21100</strain>
    </source>
</reference>
<comment type="caution">
    <text evidence="1">The sequence shown here is derived from an EMBL/GenBank/DDBJ whole genome shotgun (WGS) entry which is preliminary data.</text>
</comment>
<dbReference type="InterPro" id="IPR004375">
    <property type="entry name" value="NanQ/TabA/YiaL"/>
</dbReference>
<accession>A0A4R3KLS4</accession>
<evidence type="ECO:0000313" key="2">
    <source>
        <dbReference type="Proteomes" id="UP000295807"/>
    </source>
</evidence>
<dbReference type="SUPFAM" id="SSF51197">
    <property type="entry name" value="Clavaminate synthase-like"/>
    <property type="match status" value="1"/>
</dbReference>
<dbReference type="PANTHER" id="PTHR34986:SF1">
    <property type="entry name" value="PROTEIN YIAL"/>
    <property type="match status" value="1"/>
</dbReference>
<protein>
    <submittedName>
        <fullName evidence="1">YhcH/YjgK/YiaL family protein</fullName>
    </submittedName>
</protein>
<dbReference type="AlphaFoldDB" id="A0A4R3KLS4"/>
<dbReference type="InterPro" id="IPR037012">
    <property type="entry name" value="NanQ/TabA/YiaL_sf"/>
</dbReference>
<dbReference type="EMBL" id="SMAD01000017">
    <property type="protein sequence ID" value="TCS84832.1"/>
    <property type="molecule type" value="Genomic_DNA"/>
</dbReference>
<gene>
    <name evidence="1" type="ORF">EDD80_11710</name>
</gene>
<sequence length="151" mass="17542">MIFDEIKNASFYYNLHPYIREGLEFLINHDDLMNLAVGKQDIDGDNVFALVQEYQTKEFNEEMWEAHRKYYDLQFVVDGVENIAISHINDISPRTEYNVGDDYRLFKGIGAKIKVTRGQFLLLSPKDVHQPGLIATEPGHVKKIVLKIRIE</sequence>